<feature type="binding site" evidence="5 6">
    <location>
        <begin position="127"/>
        <end position="128"/>
    </location>
    <ligand>
        <name>FMN</name>
        <dbReference type="ChEBI" id="CHEBI:58210"/>
    </ligand>
</feature>
<dbReference type="PIRSF" id="PIRSF000190">
    <property type="entry name" value="Pyd_amn-ph_oxd"/>
    <property type="match status" value="1"/>
</dbReference>
<comment type="catalytic activity">
    <reaction evidence="5">
        <text>pyridoxine 5'-phosphate + O2 = pyridoxal 5'-phosphate + H2O2</text>
        <dbReference type="Rhea" id="RHEA:15149"/>
        <dbReference type="ChEBI" id="CHEBI:15379"/>
        <dbReference type="ChEBI" id="CHEBI:16240"/>
        <dbReference type="ChEBI" id="CHEBI:58589"/>
        <dbReference type="ChEBI" id="CHEBI:597326"/>
        <dbReference type="EC" id="1.4.3.5"/>
    </reaction>
</comment>
<evidence type="ECO:0000256" key="1">
    <source>
        <dbReference type="ARBA" id="ARBA00007301"/>
    </source>
</evidence>
<comment type="function">
    <text evidence="5">Catalyzes the oxidation of either pyridoxine 5'-phosphate (PNP) or pyridoxamine 5'-phosphate (PMP) into pyridoxal 5'-phosphate (PLP).</text>
</comment>
<organism evidence="9 10">
    <name type="scientific">Ichthyobacterium seriolicida</name>
    <dbReference type="NCBI Taxonomy" id="242600"/>
    <lineage>
        <taxon>Bacteria</taxon>
        <taxon>Pseudomonadati</taxon>
        <taxon>Bacteroidota</taxon>
        <taxon>Flavobacteriia</taxon>
        <taxon>Flavobacteriales</taxon>
        <taxon>Ichthyobacteriaceae</taxon>
        <taxon>Ichthyobacterium</taxon>
    </lineage>
</organism>
<feature type="domain" description="Pyridoxine 5'-phosphate oxidase dimerisation C-terminal" evidence="8">
    <location>
        <begin position="159"/>
        <end position="199"/>
    </location>
</feature>
<protein>
    <recommendedName>
        <fullName evidence="5">Pyridoxine/pyridoxamine 5'-phosphate oxidase</fullName>
        <ecNumber evidence="5">1.4.3.5</ecNumber>
    </recommendedName>
    <alternativeName>
        <fullName evidence="5">PNP/PMP oxidase</fullName>
        <shortName evidence="5">PNPOx</shortName>
    </alternativeName>
    <alternativeName>
        <fullName evidence="5">Pyridoxal 5'-phosphate synthase</fullName>
    </alternativeName>
</protein>
<keyword evidence="3 5" id="KW-0288">FMN</keyword>
<dbReference type="Pfam" id="PF10590">
    <property type="entry name" value="PNP_phzG_C"/>
    <property type="match status" value="1"/>
</dbReference>
<feature type="binding site" evidence="5">
    <location>
        <position position="110"/>
    </location>
    <ligand>
        <name>substrate</name>
    </ligand>
</feature>
<evidence type="ECO:0000256" key="2">
    <source>
        <dbReference type="ARBA" id="ARBA00022630"/>
    </source>
</evidence>
<dbReference type="Gene3D" id="2.30.110.10">
    <property type="entry name" value="Electron Transport, Fmn-binding Protein, Chain A"/>
    <property type="match status" value="1"/>
</dbReference>
<proteinExistence type="inferred from homology"/>
<dbReference type="InterPro" id="IPR019576">
    <property type="entry name" value="Pyridoxamine_oxidase_dimer_C"/>
</dbReference>
<dbReference type="EMBL" id="AP014564">
    <property type="protein sequence ID" value="BAV95191.1"/>
    <property type="molecule type" value="Genomic_DNA"/>
</dbReference>
<comment type="pathway">
    <text evidence="5">Cofactor metabolism; pyridoxal 5'-phosphate salvage; pyridoxal 5'-phosphate from pyridoxine 5'-phosphate: step 1/1.</text>
</comment>
<dbReference type="PANTHER" id="PTHR10851">
    <property type="entry name" value="PYRIDOXINE-5-PHOSPHATE OXIDASE"/>
    <property type="match status" value="1"/>
</dbReference>
<dbReference type="PANTHER" id="PTHR10851:SF0">
    <property type="entry name" value="PYRIDOXINE-5'-PHOSPHATE OXIDASE"/>
    <property type="match status" value="1"/>
</dbReference>
<dbReference type="InterPro" id="IPR011576">
    <property type="entry name" value="Pyridox_Oxase_N"/>
</dbReference>
<evidence type="ECO:0000313" key="10">
    <source>
        <dbReference type="Proteomes" id="UP000243197"/>
    </source>
</evidence>
<feature type="binding site" evidence="5">
    <location>
        <begin position="178"/>
        <end position="180"/>
    </location>
    <ligand>
        <name>substrate</name>
    </ligand>
</feature>
<comment type="subunit">
    <text evidence="5">Homodimer.</text>
</comment>
<dbReference type="HAMAP" id="MF_01629">
    <property type="entry name" value="PdxH"/>
    <property type="match status" value="1"/>
</dbReference>
<dbReference type="AlphaFoldDB" id="A0A1J1DZ52"/>
<dbReference type="RefSeq" id="WP_096686783.1">
    <property type="nucleotide sequence ID" value="NZ_AP014564.1"/>
</dbReference>
<dbReference type="UniPathway" id="UPA01068">
    <property type="reaction ID" value="UER00304"/>
</dbReference>
<dbReference type="InterPro" id="IPR019740">
    <property type="entry name" value="Pyridox_Oxase_CS"/>
</dbReference>
<evidence type="ECO:0000256" key="5">
    <source>
        <dbReference type="HAMAP-Rule" id="MF_01629"/>
    </source>
</evidence>
<feature type="binding site" evidence="5">
    <location>
        <position position="114"/>
    </location>
    <ligand>
        <name>substrate</name>
    </ligand>
</feature>
<keyword evidence="5" id="KW-0664">Pyridoxine biosynthesis</keyword>
<dbReference type="Proteomes" id="UP000243197">
    <property type="component" value="Chromosome"/>
</dbReference>
<evidence type="ECO:0000259" key="8">
    <source>
        <dbReference type="Pfam" id="PF10590"/>
    </source>
</evidence>
<dbReference type="InterPro" id="IPR000659">
    <property type="entry name" value="Pyridox_Oxase"/>
</dbReference>
<accession>A0A1J1DZ52</accession>
<dbReference type="NCBIfam" id="TIGR00558">
    <property type="entry name" value="pdxH"/>
    <property type="match status" value="1"/>
</dbReference>
<dbReference type="KEGG" id="ise:JBKA6_1178"/>
<reference evidence="9 10" key="1">
    <citation type="submission" date="2014-03" db="EMBL/GenBank/DDBJ databases">
        <title>complete genome sequence of Flavobacteriaceae bacterium JBKA-6.</title>
        <authorList>
            <person name="Takano T."/>
            <person name="Nakamura Y."/>
            <person name="Takuma S."/>
            <person name="Yasuike M."/>
            <person name="Matsuyama T."/>
            <person name="Sakai T."/>
            <person name="Fujiwara A."/>
            <person name="Kimoto K."/>
            <person name="Fukuda Y."/>
            <person name="Kondo H."/>
            <person name="Hirono I."/>
            <person name="Nakayasu C."/>
        </authorList>
    </citation>
    <scope>NUCLEOTIDE SEQUENCE [LARGE SCALE GENOMIC DNA]</scope>
    <source>
        <strain evidence="9 10">JBKA-6</strain>
    </source>
</reference>
<feature type="domain" description="Pyridoxamine 5'-phosphate oxidase N-terminal" evidence="7">
    <location>
        <begin position="32"/>
        <end position="144"/>
    </location>
</feature>
<dbReference type="EC" id="1.4.3.5" evidence="5"/>
<evidence type="ECO:0000256" key="4">
    <source>
        <dbReference type="ARBA" id="ARBA00023002"/>
    </source>
</evidence>
<dbReference type="SUPFAM" id="SSF50475">
    <property type="entry name" value="FMN-binding split barrel"/>
    <property type="match status" value="1"/>
</dbReference>
<evidence type="ECO:0000259" key="7">
    <source>
        <dbReference type="Pfam" id="PF01243"/>
    </source>
</evidence>
<keyword evidence="10" id="KW-1185">Reference proteome</keyword>
<dbReference type="OrthoDB" id="9780392at2"/>
<dbReference type="GO" id="GO:0004733">
    <property type="term" value="F:pyridoxamine phosphate oxidase activity"/>
    <property type="evidence" value="ECO:0007669"/>
    <property type="project" value="UniProtKB-UniRule"/>
</dbReference>
<evidence type="ECO:0000256" key="6">
    <source>
        <dbReference type="PIRSR" id="PIRSR000190-2"/>
    </source>
</evidence>
<gene>
    <name evidence="5" type="primary">pdxH</name>
    <name evidence="9" type="ORF">JBKA6_1178</name>
</gene>
<feature type="binding site" evidence="5">
    <location>
        <position position="118"/>
    </location>
    <ligand>
        <name>substrate</name>
    </ligand>
</feature>
<dbReference type="GO" id="GO:0010181">
    <property type="term" value="F:FMN binding"/>
    <property type="evidence" value="ECO:0007669"/>
    <property type="project" value="UniProtKB-UniRule"/>
</dbReference>
<keyword evidence="2 5" id="KW-0285">Flavoprotein</keyword>
<evidence type="ECO:0000256" key="3">
    <source>
        <dbReference type="ARBA" id="ARBA00022643"/>
    </source>
</evidence>
<dbReference type="InterPro" id="IPR012349">
    <property type="entry name" value="Split_barrel_FMN-bd"/>
</dbReference>
<comment type="catalytic activity">
    <reaction evidence="5">
        <text>pyridoxamine 5'-phosphate + O2 + H2O = pyridoxal 5'-phosphate + H2O2 + NH4(+)</text>
        <dbReference type="Rhea" id="RHEA:15817"/>
        <dbReference type="ChEBI" id="CHEBI:15377"/>
        <dbReference type="ChEBI" id="CHEBI:15379"/>
        <dbReference type="ChEBI" id="CHEBI:16240"/>
        <dbReference type="ChEBI" id="CHEBI:28938"/>
        <dbReference type="ChEBI" id="CHEBI:58451"/>
        <dbReference type="ChEBI" id="CHEBI:597326"/>
        <dbReference type="EC" id="1.4.3.5"/>
    </reaction>
</comment>
<dbReference type="NCBIfam" id="NF004231">
    <property type="entry name" value="PRK05679.1"/>
    <property type="match status" value="1"/>
</dbReference>
<comment type="pathway">
    <text evidence="5">Cofactor metabolism; pyridoxal 5'-phosphate salvage; pyridoxal 5'-phosphate from pyridoxamine 5'-phosphate: step 1/1.</text>
</comment>
<evidence type="ECO:0000313" key="9">
    <source>
        <dbReference type="EMBL" id="BAV95191.1"/>
    </source>
</evidence>
<dbReference type="PROSITE" id="PS01064">
    <property type="entry name" value="PYRIDOX_OXIDASE"/>
    <property type="match status" value="1"/>
</dbReference>
<dbReference type="GO" id="GO:0008615">
    <property type="term" value="P:pyridoxine biosynthetic process"/>
    <property type="evidence" value="ECO:0007669"/>
    <property type="project" value="UniProtKB-UniRule"/>
</dbReference>
<name>A0A1J1DZ52_9FLAO</name>
<feature type="binding site" evidence="5 6">
    <location>
        <position position="182"/>
    </location>
    <ligand>
        <name>FMN</name>
        <dbReference type="ChEBI" id="CHEBI:58210"/>
    </ligand>
</feature>
<feature type="binding site" evidence="5 6">
    <location>
        <begin position="48"/>
        <end position="53"/>
    </location>
    <ligand>
        <name>FMN</name>
        <dbReference type="ChEBI" id="CHEBI:58210"/>
    </ligand>
</feature>
<feature type="binding site" evidence="5">
    <location>
        <position position="53"/>
    </location>
    <ligand>
        <name>substrate</name>
    </ligand>
</feature>
<comment type="cofactor">
    <cofactor evidence="5 6">
        <name>FMN</name>
        <dbReference type="ChEBI" id="CHEBI:58210"/>
    </cofactor>
    <text evidence="5 6">Binds 1 FMN per subunit.</text>
</comment>
<feature type="binding site" evidence="5 6">
    <location>
        <begin position="63"/>
        <end position="64"/>
    </location>
    <ligand>
        <name>FMN</name>
        <dbReference type="ChEBI" id="CHEBI:58210"/>
    </ligand>
</feature>
<comment type="similarity">
    <text evidence="1 5">Belongs to the pyridoxamine 5'-phosphate oxidase family.</text>
</comment>
<feature type="binding site" evidence="5 6">
    <location>
        <position position="92"/>
    </location>
    <ligand>
        <name>FMN</name>
        <dbReference type="ChEBI" id="CHEBI:58210"/>
    </ligand>
</feature>
<sequence length="199" mass="23671">MDINLINTDSDPIVEFSKWFCHAKKEDPTNYDVMVLSTLQSNGYPRSRVVLLKSFCQKGFVFFTNYQSEKGRAIENNPRVSLTFFWQNFKRQININGIAEKINDTESDKYYSSRPLGSQISAWASPQSEQIESRDFLEKRWDEFKSKFEIDRIYRPKNWGGYIINPVQMEFWQDKEDRLHNRILYKKEKDIWGKSILAP</sequence>
<feature type="binding site" evidence="5 6">
    <location>
        <position position="70"/>
    </location>
    <ligand>
        <name>FMN</name>
        <dbReference type="ChEBI" id="CHEBI:58210"/>
    </ligand>
</feature>
<feature type="binding site" evidence="5 6">
    <location>
        <position position="172"/>
    </location>
    <ligand>
        <name>FMN</name>
        <dbReference type="ChEBI" id="CHEBI:58210"/>
    </ligand>
</feature>
<dbReference type="Pfam" id="PF01243">
    <property type="entry name" value="PNPOx_N"/>
    <property type="match status" value="1"/>
</dbReference>
<comment type="caution">
    <text evidence="5">Lacks conserved residue(s) required for the propagation of feature annotation.</text>
</comment>
<keyword evidence="4 5" id="KW-0560">Oxidoreductase</keyword>